<evidence type="ECO:0000256" key="2">
    <source>
        <dbReference type="ARBA" id="ARBA00001947"/>
    </source>
</evidence>
<evidence type="ECO:0000256" key="14">
    <source>
        <dbReference type="ARBA" id="ARBA00075285"/>
    </source>
</evidence>
<dbReference type="GO" id="GO:0046872">
    <property type="term" value="F:metal ion binding"/>
    <property type="evidence" value="ECO:0007669"/>
    <property type="project" value="UniProtKB-KW"/>
</dbReference>
<dbReference type="Proteomes" id="UP000823912">
    <property type="component" value="Unassembled WGS sequence"/>
</dbReference>
<dbReference type="GO" id="GO:0006508">
    <property type="term" value="P:proteolysis"/>
    <property type="evidence" value="ECO:0007669"/>
    <property type="project" value="UniProtKB-KW"/>
</dbReference>
<evidence type="ECO:0000313" key="21">
    <source>
        <dbReference type="Proteomes" id="UP000823912"/>
    </source>
</evidence>
<dbReference type="AlphaFoldDB" id="A0A9D1EAQ6"/>
<comment type="similarity">
    <text evidence="12">Belongs to the peptidase M20C family.</text>
</comment>
<evidence type="ECO:0000256" key="4">
    <source>
        <dbReference type="ARBA" id="ARBA00022723"/>
    </source>
</evidence>
<dbReference type="PIRSF" id="PIRSF016599">
    <property type="entry name" value="Xaa-His_dipept"/>
    <property type="match status" value="1"/>
</dbReference>
<evidence type="ECO:0000256" key="12">
    <source>
        <dbReference type="ARBA" id="ARBA00061423"/>
    </source>
</evidence>
<evidence type="ECO:0000259" key="19">
    <source>
        <dbReference type="Pfam" id="PF07687"/>
    </source>
</evidence>
<comment type="caution">
    <text evidence="20">The sequence shown here is derived from an EMBL/GenBank/DDBJ whole genome shotgun (WGS) entry which is preliminary data.</text>
</comment>
<proteinExistence type="inferred from homology"/>
<comment type="cofactor">
    <cofactor evidence="2">
        <name>Zn(2+)</name>
        <dbReference type="ChEBI" id="CHEBI:29105"/>
    </cofactor>
</comment>
<evidence type="ECO:0000256" key="11">
    <source>
        <dbReference type="ARBA" id="ARBA00044252"/>
    </source>
</evidence>
<dbReference type="CDD" id="cd03890">
    <property type="entry name" value="M20_pepD"/>
    <property type="match status" value="1"/>
</dbReference>
<evidence type="ECO:0000256" key="5">
    <source>
        <dbReference type="ARBA" id="ARBA00022801"/>
    </source>
</evidence>
<accession>A0A9D1EAQ6</accession>
<protein>
    <recommendedName>
        <fullName evidence="13">Cytosol non-specific dipeptidase</fullName>
        <ecNumber evidence="10">3.4.13.18</ecNumber>
    </recommendedName>
    <alternativeName>
        <fullName evidence="16">Aminoacyl-histidine dipeptidase</fullName>
    </alternativeName>
    <alternativeName>
        <fullName evidence="15">Beta-alanyl-histidine dipeptidase</fullName>
    </alternativeName>
    <alternativeName>
        <fullName evidence="14">Carnosinase</fullName>
    </alternativeName>
    <alternativeName>
        <fullName evidence="11">Peptidase D</fullName>
    </alternativeName>
    <alternativeName>
        <fullName evidence="17">Xaa-His dipeptidase</fullName>
    </alternativeName>
</protein>
<evidence type="ECO:0000256" key="1">
    <source>
        <dbReference type="ARBA" id="ARBA00001941"/>
    </source>
</evidence>
<dbReference type="InterPro" id="IPR011650">
    <property type="entry name" value="Peptidase_M20_dimer"/>
</dbReference>
<comment type="cofactor">
    <cofactor evidence="1">
        <name>Co(2+)</name>
        <dbReference type="ChEBI" id="CHEBI:48828"/>
    </cofactor>
</comment>
<dbReference type="SUPFAM" id="SSF53187">
    <property type="entry name" value="Zn-dependent exopeptidases"/>
    <property type="match status" value="1"/>
</dbReference>
<evidence type="ECO:0000256" key="17">
    <source>
        <dbReference type="ARBA" id="ARBA00078074"/>
    </source>
</evidence>
<keyword evidence="7" id="KW-0482">Metalloprotease</keyword>
<evidence type="ECO:0000313" key="20">
    <source>
        <dbReference type="EMBL" id="HIR71482.1"/>
    </source>
</evidence>
<feature type="domain" description="Peptidase M20 dimerisation" evidence="19">
    <location>
        <begin position="220"/>
        <end position="300"/>
    </location>
</feature>
<name>A0A9D1EAQ6_9FIRM</name>
<feature type="region of interest" description="Disordered" evidence="18">
    <location>
        <begin position="190"/>
        <end position="210"/>
    </location>
</feature>
<dbReference type="PANTHER" id="PTHR43501:SF1">
    <property type="entry name" value="CYTOSOL NON-SPECIFIC DIPEPTIDASE"/>
    <property type="match status" value="1"/>
</dbReference>
<keyword evidence="8" id="KW-0170">Cobalt</keyword>
<keyword evidence="3" id="KW-0645">Protease</keyword>
<reference evidence="20" key="1">
    <citation type="submission" date="2020-10" db="EMBL/GenBank/DDBJ databases">
        <authorList>
            <person name="Gilroy R."/>
        </authorList>
    </citation>
    <scope>NUCLEOTIDE SEQUENCE</scope>
    <source>
        <strain evidence="20">ChiSjej5B23-6657</strain>
    </source>
</reference>
<dbReference type="FunFam" id="3.40.630.10:FF:000015">
    <property type="entry name" value="Aminoacyl-histidine dipeptidase PepD"/>
    <property type="match status" value="1"/>
</dbReference>
<gene>
    <name evidence="20" type="ORF">IAA55_09400</name>
</gene>
<dbReference type="Pfam" id="PF01546">
    <property type="entry name" value="Peptidase_M20"/>
    <property type="match status" value="1"/>
</dbReference>
<dbReference type="PANTHER" id="PTHR43501">
    <property type="entry name" value="CYTOSOL NON-SPECIFIC DIPEPTIDASE"/>
    <property type="match status" value="1"/>
</dbReference>
<keyword evidence="5" id="KW-0378">Hydrolase</keyword>
<dbReference type="NCBIfam" id="TIGR01893">
    <property type="entry name" value="aa-his-dipept"/>
    <property type="match status" value="1"/>
</dbReference>
<evidence type="ECO:0000256" key="7">
    <source>
        <dbReference type="ARBA" id="ARBA00023049"/>
    </source>
</evidence>
<dbReference type="EC" id="3.4.13.18" evidence="10"/>
<dbReference type="Pfam" id="PF07687">
    <property type="entry name" value="M20_dimer"/>
    <property type="match status" value="1"/>
</dbReference>
<dbReference type="GO" id="GO:0070573">
    <property type="term" value="F:metallodipeptidase activity"/>
    <property type="evidence" value="ECO:0007669"/>
    <property type="project" value="TreeGrafter"/>
</dbReference>
<reference evidence="20" key="2">
    <citation type="journal article" date="2021" name="PeerJ">
        <title>Extensive microbial diversity within the chicken gut microbiome revealed by metagenomics and culture.</title>
        <authorList>
            <person name="Gilroy R."/>
            <person name="Ravi A."/>
            <person name="Getino M."/>
            <person name="Pursley I."/>
            <person name="Horton D.L."/>
            <person name="Alikhan N.F."/>
            <person name="Baker D."/>
            <person name="Gharbi K."/>
            <person name="Hall N."/>
            <person name="Watson M."/>
            <person name="Adriaenssens E.M."/>
            <person name="Foster-Nyarko E."/>
            <person name="Jarju S."/>
            <person name="Secka A."/>
            <person name="Antonio M."/>
            <person name="Oren A."/>
            <person name="Chaudhuri R.R."/>
            <person name="La Ragione R."/>
            <person name="Hildebrand F."/>
            <person name="Pallen M.J."/>
        </authorList>
    </citation>
    <scope>NUCLEOTIDE SEQUENCE</scope>
    <source>
        <strain evidence="20">ChiSjej5B23-6657</strain>
    </source>
</reference>
<evidence type="ECO:0000256" key="6">
    <source>
        <dbReference type="ARBA" id="ARBA00022833"/>
    </source>
</evidence>
<keyword evidence="4" id="KW-0479">Metal-binding</keyword>
<evidence type="ECO:0000256" key="10">
    <source>
        <dbReference type="ARBA" id="ARBA00038976"/>
    </source>
</evidence>
<dbReference type="FunFam" id="3.40.630.10:FF:000018">
    <property type="entry name" value="Aminoacyl-histidine dipeptidase PepD"/>
    <property type="match status" value="1"/>
</dbReference>
<evidence type="ECO:0000256" key="16">
    <source>
        <dbReference type="ARBA" id="ARBA00077688"/>
    </source>
</evidence>
<sequence>MEISQLEPRAVFRFFEEISRIPRPSYQERAISDYLAAFAGKRGLFCRQDALGNIIIVKDASPGYEEEPPIILQGHMDMVCEKEPDCAKDMETEGLDLFVEGDFVKARGTTLGGDDGIAVAYALAILDAEDIPHPRLEFVCTVCEEVGMEGATALDVSCLKGRRLLNLDSEEEGSFLAGCAGGCTAQITLPPANTPGEESETGGSNGGGDDKEAKSLVILEISGLAGGHSGTEIDKGHANANLLMAELLSGLFACQPFALVSLEGGAKDNAIPRSCACVLETARGEALAELARQQAAAIRERWIEAEPQIGFAVSVKPRERDEKSQAANESCRVCEEATGMLLQALLAFPNGVIAMCSEPAGLVETSLNLGVMKLLPEGLTLRYSVRSCVDRELEKLIRRLETLAEAAGGAMEVSGKYPAWEYRKHSPFREKLVRIYRGMFEKTPPVDIIHAGLECGILASKLPGLECVSMGPDILDIHTPRERMSISSVQRMYAFVLKVLGEKE</sequence>
<evidence type="ECO:0000256" key="15">
    <source>
        <dbReference type="ARBA" id="ARBA00076004"/>
    </source>
</evidence>
<keyword evidence="6" id="KW-0862">Zinc</keyword>
<organism evidence="20 21">
    <name type="scientific">Candidatus Pullilachnospira gallistercoris</name>
    <dbReference type="NCBI Taxonomy" id="2840911"/>
    <lineage>
        <taxon>Bacteria</taxon>
        <taxon>Bacillati</taxon>
        <taxon>Bacillota</taxon>
        <taxon>Clostridia</taxon>
        <taxon>Lachnospirales</taxon>
        <taxon>Lachnospiraceae</taxon>
        <taxon>Lachnospiraceae incertae sedis</taxon>
        <taxon>Candidatus Pullilachnospira</taxon>
    </lineage>
</organism>
<evidence type="ECO:0000256" key="3">
    <source>
        <dbReference type="ARBA" id="ARBA00022670"/>
    </source>
</evidence>
<dbReference type="EMBL" id="DVHM01000156">
    <property type="protein sequence ID" value="HIR71482.1"/>
    <property type="molecule type" value="Genomic_DNA"/>
</dbReference>
<evidence type="ECO:0000256" key="18">
    <source>
        <dbReference type="SAM" id="MobiDB-lite"/>
    </source>
</evidence>
<dbReference type="InterPro" id="IPR002933">
    <property type="entry name" value="Peptidase_M20"/>
</dbReference>
<dbReference type="PRINTS" id="PR00934">
    <property type="entry name" value="XHISDIPTASE"/>
</dbReference>
<evidence type="ECO:0000256" key="8">
    <source>
        <dbReference type="ARBA" id="ARBA00023285"/>
    </source>
</evidence>
<dbReference type="GO" id="GO:0005829">
    <property type="term" value="C:cytosol"/>
    <property type="evidence" value="ECO:0007669"/>
    <property type="project" value="TreeGrafter"/>
</dbReference>
<evidence type="ECO:0000256" key="9">
    <source>
        <dbReference type="ARBA" id="ARBA00036421"/>
    </source>
</evidence>
<dbReference type="InterPro" id="IPR001160">
    <property type="entry name" value="Peptidase_M20C"/>
</dbReference>
<evidence type="ECO:0000256" key="13">
    <source>
        <dbReference type="ARBA" id="ARBA00071271"/>
    </source>
</evidence>
<comment type="catalytic activity">
    <reaction evidence="9">
        <text>Hydrolysis of dipeptides, preferentially hydrophobic dipeptides including prolyl amino acids.</text>
        <dbReference type="EC" id="3.4.13.18"/>
    </reaction>
</comment>
<dbReference type="Gene3D" id="3.40.630.10">
    <property type="entry name" value="Zn peptidases"/>
    <property type="match status" value="2"/>
</dbReference>